<feature type="domain" description="YjiS-like" evidence="1">
    <location>
        <begin position="35"/>
        <end position="67"/>
    </location>
</feature>
<dbReference type="Proteomes" id="UP000310754">
    <property type="component" value="Unassembled WGS sequence"/>
</dbReference>
<dbReference type="InterPro" id="IPR009506">
    <property type="entry name" value="YjiS-like"/>
</dbReference>
<reference evidence="2 3" key="1">
    <citation type="submission" date="2019-04" db="EMBL/GenBank/DDBJ databases">
        <title>Rhizobium terrae sp. nov., isolated from a paddy soil.</title>
        <authorList>
            <person name="Lin S.-Y."/>
            <person name="Hameed A."/>
            <person name="Huang H.-I."/>
            <person name="Young C.-C."/>
        </authorList>
    </citation>
    <scope>NUCLEOTIDE SEQUENCE [LARGE SCALE GENOMIC DNA]</scope>
    <source>
        <strain evidence="2 3">CC-HIH110</strain>
    </source>
</reference>
<comment type="caution">
    <text evidence="2">The sequence shown here is derived from an EMBL/GenBank/DDBJ whole genome shotgun (WGS) entry which is preliminary data.</text>
</comment>
<proteinExistence type="predicted"/>
<dbReference type="EMBL" id="SSOA01000009">
    <property type="protein sequence ID" value="THF48305.1"/>
    <property type="molecule type" value="Genomic_DNA"/>
</dbReference>
<protein>
    <submittedName>
        <fullName evidence="2">DUF1127 domain-containing protein</fullName>
    </submittedName>
</protein>
<dbReference type="AlphaFoldDB" id="A0A4S3ZRR7"/>
<dbReference type="Pfam" id="PF06568">
    <property type="entry name" value="YjiS-like"/>
    <property type="match status" value="1"/>
</dbReference>
<gene>
    <name evidence="2" type="ORF">E6C51_15510</name>
</gene>
<organism evidence="2 3">
    <name type="scientific">Allorhizobium terrae</name>
    <dbReference type="NCBI Taxonomy" id="1848972"/>
    <lineage>
        <taxon>Bacteria</taxon>
        <taxon>Pseudomonadati</taxon>
        <taxon>Pseudomonadota</taxon>
        <taxon>Alphaproteobacteria</taxon>
        <taxon>Hyphomicrobiales</taxon>
        <taxon>Rhizobiaceae</taxon>
        <taxon>Rhizobium/Agrobacterium group</taxon>
        <taxon>Allorhizobium</taxon>
    </lineage>
</organism>
<keyword evidence="3" id="KW-1185">Reference proteome</keyword>
<sequence length="100" mass="11308">MMIMRTTFEMTHRTFADVAMASAVTLRKYAQQVKAVVRLWSNRQAVIGLEEMDDYLLNDLGLTRTDVKHALRSGSYMADPSITLALQAKTRRSRSELSLG</sequence>
<evidence type="ECO:0000313" key="2">
    <source>
        <dbReference type="EMBL" id="THF48305.1"/>
    </source>
</evidence>
<name>A0A4S3ZRR7_9HYPH</name>
<evidence type="ECO:0000259" key="1">
    <source>
        <dbReference type="Pfam" id="PF06568"/>
    </source>
</evidence>
<evidence type="ECO:0000313" key="3">
    <source>
        <dbReference type="Proteomes" id="UP000310754"/>
    </source>
</evidence>
<accession>A0A4S3ZRR7</accession>